<comment type="caution">
    <text evidence="2">The sequence shown here is derived from an EMBL/GenBank/DDBJ whole genome shotgun (WGS) entry which is preliminary data.</text>
</comment>
<protein>
    <submittedName>
        <fullName evidence="2">Uncharacterized protein</fullName>
    </submittedName>
</protein>
<proteinExistence type="predicted"/>
<dbReference type="EMBL" id="LXQA010113079">
    <property type="protein sequence ID" value="MCI19064.1"/>
    <property type="molecule type" value="Genomic_DNA"/>
</dbReference>
<keyword evidence="1" id="KW-0175">Coiled coil</keyword>
<dbReference type="Proteomes" id="UP000265520">
    <property type="component" value="Unassembled WGS sequence"/>
</dbReference>
<accession>A0A392Q4L7</accession>
<evidence type="ECO:0000256" key="1">
    <source>
        <dbReference type="SAM" id="Coils"/>
    </source>
</evidence>
<feature type="coiled-coil region" evidence="1">
    <location>
        <begin position="167"/>
        <end position="194"/>
    </location>
</feature>
<keyword evidence="3" id="KW-1185">Reference proteome</keyword>
<evidence type="ECO:0000313" key="3">
    <source>
        <dbReference type="Proteomes" id="UP000265520"/>
    </source>
</evidence>
<name>A0A392Q4L7_9FABA</name>
<evidence type="ECO:0000313" key="2">
    <source>
        <dbReference type="EMBL" id="MCI19064.1"/>
    </source>
</evidence>
<organism evidence="2 3">
    <name type="scientific">Trifolium medium</name>
    <dbReference type="NCBI Taxonomy" id="97028"/>
    <lineage>
        <taxon>Eukaryota</taxon>
        <taxon>Viridiplantae</taxon>
        <taxon>Streptophyta</taxon>
        <taxon>Embryophyta</taxon>
        <taxon>Tracheophyta</taxon>
        <taxon>Spermatophyta</taxon>
        <taxon>Magnoliopsida</taxon>
        <taxon>eudicotyledons</taxon>
        <taxon>Gunneridae</taxon>
        <taxon>Pentapetalae</taxon>
        <taxon>rosids</taxon>
        <taxon>fabids</taxon>
        <taxon>Fabales</taxon>
        <taxon>Fabaceae</taxon>
        <taxon>Papilionoideae</taxon>
        <taxon>50 kb inversion clade</taxon>
        <taxon>NPAAA clade</taxon>
        <taxon>Hologalegina</taxon>
        <taxon>IRL clade</taxon>
        <taxon>Trifolieae</taxon>
        <taxon>Trifolium</taxon>
    </lineage>
</organism>
<reference evidence="2 3" key="1">
    <citation type="journal article" date="2018" name="Front. Plant Sci.">
        <title>Red Clover (Trifolium pratense) and Zigzag Clover (T. medium) - A Picture of Genomic Similarities and Differences.</title>
        <authorList>
            <person name="Dluhosova J."/>
            <person name="Istvanek J."/>
            <person name="Nedelnik J."/>
            <person name="Repkova J."/>
        </authorList>
    </citation>
    <scope>NUCLEOTIDE SEQUENCE [LARGE SCALE GENOMIC DNA]</scope>
    <source>
        <strain evidence="3">cv. 10/8</strain>
        <tissue evidence="2">Leaf</tissue>
    </source>
</reference>
<dbReference type="AlphaFoldDB" id="A0A392Q4L7"/>
<feature type="non-terminal residue" evidence="2">
    <location>
        <position position="1"/>
    </location>
</feature>
<feature type="non-terminal residue" evidence="2">
    <location>
        <position position="215"/>
    </location>
</feature>
<sequence length="215" mass="24419">IQASEPNLELLKNLICNDFRSLSDMKDEFMVFPTDISAEVAALKAKIGDALDKLERHYKKQIQGKAREDVRKLVESIERAGAKRLTLTPHFEPEEMMVLESVHKSLMEEMMNFEEMELSAEKKKCSEEENEEDSDRMLIDASDQIVADTSAKDKGKAIMDSEPPSYILKLQEDLDSQKVKHEALEVKVDNLAENQKVMATKQDTMDSKLDAILAL</sequence>